<dbReference type="GO" id="GO:0032259">
    <property type="term" value="P:methylation"/>
    <property type="evidence" value="ECO:0007669"/>
    <property type="project" value="UniProtKB-KW"/>
</dbReference>
<dbReference type="HAMAP" id="MF_02126">
    <property type="entry name" value="RF_methyltr_PrmC"/>
    <property type="match status" value="1"/>
</dbReference>
<dbReference type="NCBIfam" id="TIGR03534">
    <property type="entry name" value="RF_mod_PrmC"/>
    <property type="match status" value="1"/>
</dbReference>
<keyword evidence="3 5" id="KW-0949">S-adenosyl-L-methionine</keyword>
<evidence type="ECO:0000313" key="8">
    <source>
        <dbReference type="EMBL" id="HIV37985.1"/>
    </source>
</evidence>
<dbReference type="InterPro" id="IPR002052">
    <property type="entry name" value="DNA_methylase_N6_adenine_CS"/>
</dbReference>
<comment type="caution">
    <text evidence="5">Lacks conserved residue(s) required for the propagation of feature annotation.</text>
</comment>
<reference evidence="8" key="1">
    <citation type="journal article" date="2021" name="PeerJ">
        <title>Extensive microbial diversity within the chicken gut microbiome revealed by metagenomics and culture.</title>
        <authorList>
            <person name="Gilroy R."/>
            <person name="Ravi A."/>
            <person name="Getino M."/>
            <person name="Pursley I."/>
            <person name="Horton D.L."/>
            <person name="Alikhan N.F."/>
            <person name="Baker D."/>
            <person name="Gharbi K."/>
            <person name="Hall N."/>
            <person name="Watson M."/>
            <person name="Adriaenssens E.M."/>
            <person name="Foster-Nyarko E."/>
            <person name="Jarju S."/>
            <person name="Secka A."/>
            <person name="Antonio M."/>
            <person name="Oren A."/>
            <person name="Chaudhuri R.R."/>
            <person name="La Ragione R."/>
            <person name="Hildebrand F."/>
            <person name="Pallen M.J."/>
        </authorList>
    </citation>
    <scope>NUCLEOTIDE SEQUENCE</scope>
    <source>
        <strain evidence="8">CHK195-9823</strain>
    </source>
</reference>
<dbReference type="InterPro" id="IPR004556">
    <property type="entry name" value="HemK-like"/>
</dbReference>
<dbReference type="InterPro" id="IPR050320">
    <property type="entry name" value="N5-glutamine_MTase"/>
</dbReference>
<feature type="domain" description="Release factor glutamine methyltransferase N-terminal" evidence="7">
    <location>
        <begin position="6"/>
        <end position="75"/>
    </location>
</feature>
<dbReference type="PANTHER" id="PTHR18895:SF74">
    <property type="entry name" value="MTRF1L RELEASE FACTOR GLUTAMINE METHYLTRANSFERASE"/>
    <property type="match status" value="1"/>
</dbReference>
<evidence type="ECO:0000256" key="5">
    <source>
        <dbReference type="HAMAP-Rule" id="MF_02126"/>
    </source>
</evidence>
<feature type="domain" description="Methyltransferase small" evidence="6">
    <location>
        <begin position="105"/>
        <end position="190"/>
    </location>
</feature>
<keyword evidence="1 5" id="KW-0489">Methyltransferase</keyword>
<evidence type="ECO:0000256" key="1">
    <source>
        <dbReference type="ARBA" id="ARBA00022603"/>
    </source>
</evidence>
<dbReference type="AlphaFoldDB" id="A0A9D1PB40"/>
<dbReference type="EC" id="2.1.1.297" evidence="5"/>
<dbReference type="Pfam" id="PF17827">
    <property type="entry name" value="PrmC_N"/>
    <property type="match status" value="1"/>
</dbReference>
<dbReference type="InterPro" id="IPR029063">
    <property type="entry name" value="SAM-dependent_MTases_sf"/>
</dbReference>
<evidence type="ECO:0000259" key="7">
    <source>
        <dbReference type="Pfam" id="PF17827"/>
    </source>
</evidence>
<keyword evidence="2 5" id="KW-0808">Transferase</keyword>
<dbReference type="GO" id="GO:0102559">
    <property type="term" value="F:peptide chain release factor N(5)-glutamine methyltransferase activity"/>
    <property type="evidence" value="ECO:0007669"/>
    <property type="project" value="UniProtKB-EC"/>
</dbReference>
<evidence type="ECO:0000313" key="9">
    <source>
        <dbReference type="Proteomes" id="UP000886814"/>
    </source>
</evidence>
<accession>A0A9D1PB40</accession>
<feature type="binding site" evidence="5">
    <location>
        <begin position="185"/>
        <end position="188"/>
    </location>
    <ligand>
        <name>substrate</name>
    </ligand>
</feature>
<dbReference type="PANTHER" id="PTHR18895">
    <property type="entry name" value="HEMK METHYLTRANSFERASE"/>
    <property type="match status" value="1"/>
</dbReference>
<feature type="binding site" evidence="5">
    <location>
        <position position="185"/>
    </location>
    <ligand>
        <name>S-adenosyl-L-methionine</name>
        <dbReference type="ChEBI" id="CHEBI:59789"/>
    </ligand>
</feature>
<dbReference type="Gene3D" id="1.10.8.10">
    <property type="entry name" value="DNA helicase RuvA subunit, C-terminal domain"/>
    <property type="match status" value="1"/>
</dbReference>
<evidence type="ECO:0000256" key="4">
    <source>
        <dbReference type="ARBA" id="ARBA00048391"/>
    </source>
</evidence>
<dbReference type="InterPro" id="IPR007848">
    <property type="entry name" value="Small_mtfrase_dom"/>
</dbReference>
<comment type="caution">
    <text evidence="8">The sequence shown here is derived from an EMBL/GenBank/DDBJ whole genome shotgun (WGS) entry which is preliminary data.</text>
</comment>
<feature type="binding site" evidence="5">
    <location>
        <position position="144"/>
    </location>
    <ligand>
        <name>S-adenosyl-L-methionine</name>
        <dbReference type="ChEBI" id="CHEBI:59789"/>
    </ligand>
</feature>
<dbReference type="GO" id="GO:0003676">
    <property type="term" value="F:nucleic acid binding"/>
    <property type="evidence" value="ECO:0007669"/>
    <property type="project" value="InterPro"/>
</dbReference>
<protein>
    <recommendedName>
        <fullName evidence="5">Release factor glutamine methyltransferase</fullName>
        <shortName evidence="5">RF MTase</shortName>
        <ecNumber evidence="5">2.1.1.297</ecNumber>
    </recommendedName>
    <alternativeName>
        <fullName evidence="5">N5-glutamine methyltransferase PrmC</fullName>
    </alternativeName>
    <alternativeName>
        <fullName evidence="5">Protein-(glutamine-N5) MTase PrmC</fullName>
    </alternativeName>
    <alternativeName>
        <fullName evidence="5">Protein-glutamine N-methyltransferase PrmC</fullName>
    </alternativeName>
</protein>
<dbReference type="InterPro" id="IPR040758">
    <property type="entry name" value="PrmC_N"/>
</dbReference>
<dbReference type="CDD" id="cd02440">
    <property type="entry name" value="AdoMet_MTases"/>
    <property type="match status" value="1"/>
</dbReference>
<sequence>MKNYRELLEFGKSRLEEQGIENPRLDAWFLMEYVFQISRTWYFLHEEEQPGEKEEKQYIELIEKRGAHIPLQQLTHEAYFYGLKFYVDENVLAPRQDTEILVEQVLENLPGDQELEILDMCTGSGCILLSILANRPKARGIGADLSEKALAVAEKNGRDLGIKARWIHSDLFEKIQEQYDVIVSNPPYIRTDVIQGLMEEVRLYEPYMALDGHDDGLYFYRKIIAQAGDYLKPEGLLAFEIGYDQGEAVSSLMKTQGYTQVHVFKDLAGLDRVVTGRKNQEEKYV</sequence>
<comment type="function">
    <text evidence="5">Methylates the class 1 translation termination release factors RF1/PrfA and RF2/PrfB on the glutamine residue of the universally conserved GGQ motif.</text>
</comment>
<dbReference type="PROSITE" id="PS00092">
    <property type="entry name" value="N6_MTASE"/>
    <property type="match status" value="1"/>
</dbReference>
<organism evidence="8 9">
    <name type="scientific">Candidatus Blautia stercorigallinarum</name>
    <dbReference type="NCBI Taxonomy" id="2838501"/>
    <lineage>
        <taxon>Bacteria</taxon>
        <taxon>Bacillati</taxon>
        <taxon>Bacillota</taxon>
        <taxon>Clostridia</taxon>
        <taxon>Lachnospirales</taxon>
        <taxon>Lachnospiraceae</taxon>
        <taxon>Blautia</taxon>
    </lineage>
</organism>
<comment type="similarity">
    <text evidence="5">Belongs to the protein N5-glutamine methyltransferase family. PrmC subfamily.</text>
</comment>
<dbReference type="Gene3D" id="3.40.50.150">
    <property type="entry name" value="Vaccinia Virus protein VP39"/>
    <property type="match status" value="1"/>
</dbReference>
<comment type="catalytic activity">
    <reaction evidence="4 5">
        <text>L-glutaminyl-[peptide chain release factor] + S-adenosyl-L-methionine = N(5)-methyl-L-glutaminyl-[peptide chain release factor] + S-adenosyl-L-homocysteine + H(+)</text>
        <dbReference type="Rhea" id="RHEA:42896"/>
        <dbReference type="Rhea" id="RHEA-COMP:10271"/>
        <dbReference type="Rhea" id="RHEA-COMP:10272"/>
        <dbReference type="ChEBI" id="CHEBI:15378"/>
        <dbReference type="ChEBI" id="CHEBI:30011"/>
        <dbReference type="ChEBI" id="CHEBI:57856"/>
        <dbReference type="ChEBI" id="CHEBI:59789"/>
        <dbReference type="ChEBI" id="CHEBI:61891"/>
        <dbReference type="EC" id="2.1.1.297"/>
    </reaction>
</comment>
<dbReference type="NCBIfam" id="TIGR00536">
    <property type="entry name" value="hemK_fam"/>
    <property type="match status" value="1"/>
</dbReference>
<reference evidence="8" key="2">
    <citation type="submission" date="2021-04" db="EMBL/GenBank/DDBJ databases">
        <authorList>
            <person name="Gilroy R."/>
        </authorList>
    </citation>
    <scope>NUCLEOTIDE SEQUENCE</scope>
    <source>
        <strain evidence="8">CHK195-9823</strain>
    </source>
</reference>
<proteinExistence type="inferred from homology"/>
<evidence type="ECO:0000256" key="2">
    <source>
        <dbReference type="ARBA" id="ARBA00022679"/>
    </source>
</evidence>
<dbReference type="Pfam" id="PF05175">
    <property type="entry name" value="MTS"/>
    <property type="match status" value="1"/>
</dbReference>
<gene>
    <name evidence="5 8" type="primary">prmC</name>
    <name evidence="8" type="ORF">H9747_03150</name>
</gene>
<dbReference type="SUPFAM" id="SSF53335">
    <property type="entry name" value="S-adenosyl-L-methionine-dependent methyltransferases"/>
    <property type="match status" value="1"/>
</dbReference>
<evidence type="ECO:0000256" key="3">
    <source>
        <dbReference type="ARBA" id="ARBA00022691"/>
    </source>
</evidence>
<name>A0A9D1PB40_9FIRM</name>
<dbReference type="Proteomes" id="UP000886814">
    <property type="component" value="Unassembled WGS sequence"/>
</dbReference>
<dbReference type="InterPro" id="IPR019874">
    <property type="entry name" value="RF_methyltr_PrmC"/>
</dbReference>
<dbReference type="FunFam" id="3.40.50.150:FF:000053">
    <property type="entry name" value="Release factor glutamine methyltransferase"/>
    <property type="match status" value="1"/>
</dbReference>
<dbReference type="EMBL" id="DXIQ01000017">
    <property type="protein sequence ID" value="HIV37985.1"/>
    <property type="molecule type" value="Genomic_DNA"/>
</dbReference>
<evidence type="ECO:0000259" key="6">
    <source>
        <dbReference type="Pfam" id="PF05175"/>
    </source>
</evidence>